<dbReference type="CDD" id="cd20736">
    <property type="entry name" value="PoNe_Nuclease"/>
    <property type="match status" value="1"/>
</dbReference>
<name>A0ABP8N4K8_9BACT</name>
<protein>
    <recommendedName>
        <fullName evidence="2">UPF0102 protein GCM10023092_28560</fullName>
    </recommendedName>
</protein>
<dbReference type="RefSeq" id="WP_344828682.1">
    <property type="nucleotide sequence ID" value="NZ_BAABEZ010000024.1"/>
</dbReference>
<dbReference type="InterPro" id="IPR011856">
    <property type="entry name" value="tRNA_endonuc-like_dom_sf"/>
</dbReference>
<accession>A0ABP8N4K8</accession>
<sequence>MSKHNEIGTNGELQAMNFLKKKEYIILASNWRYGKKEVDIIAKDGKDLVFVEVKTRRSKRFGFPEESVSPAKQRHLKEAAVAYCAQTGYVKSIRFDVISIEWNGAEAPEIRHFHDAFY</sequence>
<dbReference type="HAMAP" id="MF_00048">
    <property type="entry name" value="UPF0102"/>
    <property type="match status" value="1"/>
</dbReference>
<dbReference type="InterPro" id="IPR003509">
    <property type="entry name" value="UPF0102_YraN-like"/>
</dbReference>
<comment type="caution">
    <text evidence="3">The sequence shown here is derived from an EMBL/GenBank/DDBJ whole genome shotgun (WGS) entry which is preliminary data.</text>
</comment>
<evidence type="ECO:0000313" key="3">
    <source>
        <dbReference type="EMBL" id="GAA4459148.1"/>
    </source>
</evidence>
<dbReference type="NCBIfam" id="NF009150">
    <property type="entry name" value="PRK12497.1-3"/>
    <property type="match status" value="1"/>
</dbReference>
<evidence type="ECO:0000256" key="2">
    <source>
        <dbReference type="HAMAP-Rule" id="MF_00048"/>
    </source>
</evidence>
<evidence type="ECO:0000313" key="4">
    <source>
        <dbReference type="Proteomes" id="UP001501410"/>
    </source>
</evidence>
<dbReference type="InterPro" id="IPR011335">
    <property type="entry name" value="Restrct_endonuc-II-like"/>
</dbReference>
<dbReference type="Gene3D" id="3.40.1350.10">
    <property type="match status" value="1"/>
</dbReference>
<gene>
    <name evidence="3" type="ORF">GCM10023092_28560</name>
</gene>
<keyword evidence="4" id="KW-1185">Reference proteome</keyword>
<reference evidence="4" key="1">
    <citation type="journal article" date="2019" name="Int. J. Syst. Evol. Microbiol.">
        <title>The Global Catalogue of Microorganisms (GCM) 10K type strain sequencing project: providing services to taxonomists for standard genome sequencing and annotation.</title>
        <authorList>
            <consortium name="The Broad Institute Genomics Platform"/>
            <consortium name="The Broad Institute Genome Sequencing Center for Infectious Disease"/>
            <person name="Wu L."/>
            <person name="Ma J."/>
        </authorList>
    </citation>
    <scope>NUCLEOTIDE SEQUENCE [LARGE SCALE GENOMIC DNA]</scope>
    <source>
        <strain evidence="4">JCM 31921</strain>
    </source>
</reference>
<dbReference type="EMBL" id="BAABEZ010000024">
    <property type="protein sequence ID" value="GAA4459148.1"/>
    <property type="molecule type" value="Genomic_DNA"/>
</dbReference>
<dbReference type="PANTHER" id="PTHR34039:SF1">
    <property type="entry name" value="UPF0102 PROTEIN YRAN"/>
    <property type="match status" value="1"/>
</dbReference>
<evidence type="ECO:0000256" key="1">
    <source>
        <dbReference type="ARBA" id="ARBA00006738"/>
    </source>
</evidence>
<proteinExistence type="inferred from homology"/>
<dbReference type="PANTHER" id="PTHR34039">
    <property type="entry name" value="UPF0102 PROTEIN YRAN"/>
    <property type="match status" value="1"/>
</dbReference>
<dbReference type="SUPFAM" id="SSF52980">
    <property type="entry name" value="Restriction endonuclease-like"/>
    <property type="match status" value="1"/>
</dbReference>
<dbReference type="Proteomes" id="UP001501410">
    <property type="component" value="Unassembled WGS sequence"/>
</dbReference>
<dbReference type="NCBIfam" id="NF009154">
    <property type="entry name" value="PRK12497.3-3"/>
    <property type="match status" value="1"/>
</dbReference>
<organism evidence="3 4">
    <name type="scientific">Rurimicrobium arvi</name>
    <dbReference type="NCBI Taxonomy" id="2049916"/>
    <lineage>
        <taxon>Bacteria</taxon>
        <taxon>Pseudomonadati</taxon>
        <taxon>Bacteroidota</taxon>
        <taxon>Chitinophagia</taxon>
        <taxon>Chitinophagales</taxon>
        <taxon>Chitinophagaceae</taxon>
        <taxon>Rurimicrobium</taxon>
    </lineage>
</organism>
<comment type="similarity">
    <text evidence="1 2">Belongs to the UPF0102 family.</text>
</comment>
<dbReference type="Pfam" id="PF02021">
    <property type="entry name" value="UPF0102"/>
    <property type="match status" value="1"/>
</dbReference>